<proteinExistence type="predicted"/>
<gene>
    <name evidence="1" type="ORF">N1032_17730</name>
</gene>
<name>A0ABT2H6P9_9MICO</name>
<protein>
    <submittedName>
        <fullName evidence="1">Uncharacterized protein</fullName>
    </submittedName>
</protein>
<comment type="caution">
    <text evidence="1">The sequence shown here is derived from an EMBL/GenBank/DDBJ whole genome shotgun (WGS) entry which is preliminary data.</text>
</comment>
<dbReference type="RefSeq" id="WP_259540530.1">
    <property type="nucleotide sequence ID" value="NZ_JANLCJ010000007.1"/>
</dbReference>
<reference evidence="1" key="1">
    <citation type="submission" date="2022-08" db="EMBL/GenBank/DDBJ databases">
        <authorList>
            <person name="Deng Y."/>
            <person name="Han X.-F."/>
            <person name="Zhang Y.-Q."/>
        </authorList>
    </citation>
    <scope>NUCLEOTIDE SEQUENCE</scope>
    <source>
        <strain evidence="1">CPCC 203386</strain>
    </source>
</reference>
<dbReference type="Proteomes" id="UP001165586">
    <property type="component" value="Unassembled WGS sequence"/>
</dbReference>
<organism evidence="1 2">
    <name type="scientific">Herbiconiux daphne</name>
    <dbReference type="NCBI Taxonomy" id="2970914"/>
    <lineage>
        <taxon>Bacteria</taxon>
        <taxon>Bacillati</taxon>
        <taxon>Actinomycetota</taxon>
        <taxon>Actinomycetes</taxon>
        <taxon>Micrococcales</taxon>
        <taxon>Microbacteriaceae</taxon>
        <taxon>Herbiconiux</taxon>
    </lineage>
</organism>
<evidence type="ECO:0000313" key="2">
    <source>
        <dbReference type="Proteomes" id="UP001165586"/>
    </source>
</evidence>
<dbReference type="EMBL" id="JANLCJ010000007">
    <property type="protein sequence ID" value="MCS5735588.1"/>
    <property type="molecule type" value="Genomic_DNA"/>
</dbReference>
<keyword evidence="2" id="KW-1185">Reference proteome</keyword>
<evidence type="ECO:0000313" key="1">
    <source>
        <dbReference type="EMBL" id="MCS5735588.1"/>
    </source>
</evidence>
<accession>A0ABT2H6P9</accession>
<sequence>MIFASTPSDPRPWFHRQPFAHSPRRQCSHPGCVVVYAPRPTVRKRAHEPNPILLEARWSDWSIEQWESFFDHDDSRIRYPDDAQRGHARSVLARLKAVYRDRPSGRQ</sequence>